<feature type="active site" description="Nucleophile" evidence="4">
    <location>
        <position position="13"/>
    </location>
</feature>
<dbReference type="PANTHER" id="PTHR36450:SF1">
    <property type="entry name" value="THIOREDOXIN"/>
    <property type="match status" value="1"/>
</dbReference>
<comment type="similarity">
    <text evidence="1 3">Belongs to the glutaredoxin family.</text>
</comment>
<dbReference type="PANTHER" id="PTHR36450">
    <property type="entry name" value="THIOREDOXIN"/>
    <property type="match status" value="1"/>
</dbReference>
<keyword evidence="5" id="KW-1015">Disulfide bond</keyword>
<evidence type="ECO:0000256" key="4">
    <source>
        <dbReference type="PIRSR" id="PIRSR037031-50"/>
    </source>
</evidence>
<organism evidence="7 8">
    <name type="scientific">Hadarchaeum yellowstonense</name>
    <dbReference type="NCBI Taxonomy" id="1776334"/>
    <lineage>
        <taxon>Archaea</taxon>
        <taxon>Methanobacteriati</taxon>
        <taxon>Candidatus Hadarchaeota</taxon>
        <taxon>Candidatus Hadarchaeia</taxon>
        <taxon>Candidatus Hadarchaeales</taxon>
        <taxon>Candidatus Hadarchaeaceae</taxon>
        <taxon>Candidatus Hadarchaeum</taxon>
    </lineage>
</organism>
<dbReference type="EMBL" id="LQMQ01000015">
    <property type="protein sequence ID" value="KUO41744.1"/>
    <property type="molecule type" value="Genomic_DNA"/>
</dbReference>
<comment type="caution">
    <text evidence="7">The sequence shown here is derived from an EMBL/GenBank/DDBJ whole genome shotgun (WGS) entry which is preliminary data.</text>
</comment>
<feature type="disulfide bond" description="Redox-active" evidence="5">
    <location>
        <begin position="10"/>
        <end position="13"/>
    </location>
</feature>
<dbReference type="InterPro" id="IPR005243">
    <property type="entry name" value="THIRX-like_proc"/>
</dbReference>
<keyword evidence="2 3" id="KW-0249">Electron transport</keyword>
<dbReference type="Gene3D" id="3.40.30.10">
    <property type="entry name" value="Glutaredoxin"/>
    <property type="match status" value="1"/>
</dbReference>
<evidence type="ECO:0000256" key="2">
    <source>
        <dbReference type="ARBA" id="ARBA00022982"/>
    </source>
</evidence>
<evidence type="ECO:0000256" key="5">
    <source>
        <dbReference type="PIRSR" id="PIRSR037031-51"/>
    </source>
</evidence>
<dbReference type="InterPro" id="IPR036249">
    <property type="entry name" value="Thioredoxin-like_sf"/>
</dbReference>
<protein>
    <recommendedName>
        <fullName evidence="3">Thioredoxin</fullName>
    </recommendedName>
</protein>
<evidence type="ECO:0000313" key="7">
    <source>
        <dbReference type="EMBL" id="KUO41744.1"/>
    </source>
</evidence>
<sequence length="79" mass="8901">MKIEVFGVGCPKCKKTEENCKQAVKELGIKAEVTHVYDQMEMLKRGITDNPSVVIDGKLVVSGRVPEVQEIKKWLSVRK</sequence>
<feature type="active site" description="Nucleophile" evidence="4">
    <location>
        <position position="10"/>
    </location>
</feature>
<evidence type="ECO:0000256" key="1">
    <source>
        <dbReference type="ARBA" id="ARBA00007787"/>
    </source>
</evidence>
<dbReference type="AlphaFoldDB" id="A0A147JYR0"/>
<name>A0A147JYR0_HADYE</name>
<comment type="function">
    <text evidence="3">Does not function as a glutathione-disulfide oxidoreductase in the presence of glutathione and glutathione reductase. Has low thioredoxin activity in vitro.</text>
</comment>
<evidence type="ECO:0000256" key="3">
    <source>
        <dbReference type="PIRNR" id="PIRNR037031"/>
    </source>
</evidence>
<dbReference type="InterPro" id="IPR012336">
    <property type="entry name" value="Thioredoxin-like_fold"/>
</dbReference>
<dbReference type="STRING" id="1776334.APZ16_03840"/>
<proteinExistence type="inferred from homology"/>
<evidence type="ECO:0000259" key="6">
    <source>
        <dbReference type="Pfam" id="PF13192"/>
    </source>
</evidence>
<dbReference type="SUPFAM" id="SSF52833">
    <property type="entry name" value="Thioredoxin-like"/>
    <property type="match status" value="1"/>
</dbReference>
<dbReference type="NCBIfam" id="TIGR00412">
    <property type="entry name" value="redox_disulf_2"/>
    <property type="match status" value="1"/>
</dbReference>
<accession>A0A147JYR0</accession>
<dbReference type="Proteomes" id="UP000074294">
    <property type="component" value="Unassembled WGS sequence"/>
</dbReference>
<keyword evidence="3" id="KW-0813">Transport</keyword>
<reference evidence="7 8" key="1">
    <citation type="journal article" date="2016" name="Nat. Microbiol.">
        <title>Genomic inference of the metabolism of cosmopolitan subsurface Archaea, Hadesarchaea.</title>
        <authorList>
            <person name="Baker B.J."/>
            <person name="Saw J.H."/>
            <person name="Lind A.E."/>
            <person name="Lazar C.S."/>
            <person name="Hinrichs K.-U."/>
            <person name="Teske A.P."/>
            <person name="Ettema T.J."/>
        </authorList>
    </citation>
    <scope>NUCLEOTIDE SEQUENCE [LARGE SCALE GENOMIC DNA]</scope>
</reference>
<dbReference type="PIRSF" id="PIRSF037031">
    <property type="entry name" value="Redox_disulphide_2"/>
    <property type="match status" value="1"/>
</dbReference>
<gene>
    <name evidence="7" type="ORF">APZ16_03840</name>
</gene>
<feature type="domain" description="Thioredoxin-like fold" evidence="6">
    <location>
        <begin position="1"/>
        <end position="75"/>
    </location>
</feature>
<evidence type="ECO:0000313" key="8">
    <source>
        <dbReference type="Proteomes" id="UP000074294"/>
    </source>
</evidence>
<dbReference type="Pfam" id="PF13192">
    <property type="entry name" value="Thioredoxin_3"/>
    <property type="match status" value="1"/>
</dbReference>
<keyword evidence="3 5" id="KW-0676">Redox-active center</keyword>